<accession>A0ABW4IIQ9</accession>
<dbReference type="InterPro" id="IPR014729">
    <property type="entry name" value="Rossmann-like_a/b/a_fold"/>
</dbReference>
<dbReference type="RefSeq" id="WP_379664338.1">
    <property type="nucleotide sequence ID" value="NZ_JBHUDG010000051.1"/>
</dbReference>
<reference evidence="3" key="1">
    <citation type="journal article" date="2019" name="Int. J. Syst. Evol. Microbiol.">
        <title>The Global Catalogue of Microorganisms (GCM) 10K type strain sequencing project: providing services to taxonomists for standard genome sequencing and annotation.</title>
        <authorList>
            <consortium name="The Broad Institute Genomics Platform"/>
            <consortium name="The Broad Institute Genome Sequencing Center for Infectious Disease"/>
            <person name="Wu L."/>
            <person name="Ma J."/>
        </authorList>
    </citation>
    <scope>NUCLEOTIDE SEQUENCE [LARGE SCALE GENOMIC DNA]</scope>
    <source>
        <strain evidence="3">CCUG 53762</strain>
    </source>
</reference>
<dbReference type="EMBL" id="JBHUDG010000051">
    <property type="protein sequence ID" value="MFD1632015.1"/>
    <property type="molecule type" value="Genomic_DNA"/>
</dbReference>
<evidence type="ECO:0000313" key="2">
    <source>
        <dbReference type="EMBL" id="MFD1632015.1"/>
    </source>
</evidence>
<dbReference type="InterPro" id="IPR002500">
    <property type="entry name" value="PAPS_reduct_dom"/>
</dbReference>
<feature type="domain" description="Phosphoadenosine phosphosulphate reductase" evidence="1">
    <location>
        <begin position="47"/>
        <end position="212"/>
    </location>
</feature>
<gene>
    <name evidence="2" type="ORF">ACFSAH_19240</name>
</gene>
<comment type="caution">
    <text evidence="2">The sequence shown here is derived from an EMBL/GenBank/DDBJ whole genome shotgun (WGS) entry which is preliminary data.</text>
</comment>
<dbReference type="InterPro" id="IPR050128">
    <property type="entry name" value="Sulfate_adenylyltrnsfr_sub2"/>
</dbReference>
<dbReference type="Pfam" id="PF01507">
    <property type="entry name" value="PAPS_reduct"/>
    <property type="match status" value="1"/>
</dbReference>
<dbReference type="PANTHER" id="PTHR43196">
    <property type="entry name" value="SULFATE ADENYLYLTRANSFERASE SUBUNIT 2"/>
    <property type="match status" value="1"/>
</dbReference>
<organism evidence="2 3">
    <name type="scientific">Pseudopedobacter beijingensis</name>
    <dbReference type="NCBI Taxonomy" id="1207056"/>
    <lineage>
        <taxon>Bacteria</taxon>
        <taxon>Pseudomonadati</taxon>
        <taxon>Bacteroidota</taxon>
        <taxon>Sphingobacteriia</taxon>
        <taxon>Sphingobacteriales</taxon>
        <taxon>Sphingobacteriaceae</taxon>
        <taxon>Pseudopedobacter</taxon>
    </lineage>
</organism>
<sequence length="305" mass="34754">MKGIQLDFFREPHILKIPCVTHGLEDMIKESGEIVQKAIIDYNPYSCVLMLSGGDDSITALHVAIMLGVRIDFIIHGVTGTGLPAVRKYVHKVAELLKIKIIEADAGTTFEDYVKRKGFFGKGKDAHTFSYHLLKVNPFNRVISKYIRKGISGRKILLLNGVRVEESENRADNFGDNPYRIYGSDIWVNIIHWWTKRQCLQLLESNNFERNPVSVSLGRSGECNCGTMQSDTDRQAASDFDPIWGKWLLDIRRYCIKTFGWDINQNPKKETLLRIKAEASKLNEFMPMCVGCKSRQLSLDLKKPI</sequence>
<proteinExistence type="predicted"/>
<name>A0ABW4IIQ9_9SPHI</name>
<protein>
    <submittedName>
        <fullName evidence="2">Phosphoadenosine phosphosulfate reductase family protein</fullName>
    </submittedName>
</protein>
<dbReference type="SUPFAM" id="SSF52402">
    <property type="entry name" value="Adenine nucleotide alpha hydrolases-like"/>
    <property type="match status" value="1"/>
</dbReference>
<evidence type="ECO:0000259" key="1">
    <source>
        <dbReference type="Pfam" id="PF01507"/>
    </source>
</evidence>
<dbReference type="Gene3D" id="3.40.50.620">
    <property type="entry name" value="HUPs"/>
    <property type="match status" value="1"/>
</dbReference>
<evidence type="ECO:0000313" key="3">
    <source>
        <dbReference type="Proteomes" id="UP001597118"/>
    </source>
</evidence>
<keyword evidence="3" id="KW-1185">Reference proteome</keyword>
<dbReference type="PANTHER" id="PTHR43196:SF2">
    <property type="entry name" value="PHOSPHOADENOSINE PHOSPHOSULFATE REDUCTASE"/>
    <property type="match status" value="1"/>
</dbReference>
<dbReference type="Proteomes" id="UP001597118">
    <property type="component" value="Unassembled WGS sequence"/>
</dbReference>